<evidence type="ECO:0000313" key="1">
    <source>
        <dbReference type="EMBL" id="TWD77474.1"/>
    </source>
</evidence>
<evidence type="ECO:0000313" key="2">
    <source>
        <dbReference type="Proteomes" id="UP000319722"/>
    </source>
</evidence>
<dbReference type="AlphaFoldDB" id="A0A561BF06"/>
<organism evidence="1 2">
    <name type="scientific">Variovorax beijingensis</name>
    <dbReference type="NCBI Taxonomy" id="2496117"/>
    <lineage>
        <taxon>Bacteria</taxon>
        <taxon>Pseudomonadati</taxon>
        <taxon>Pseudomonadota</taxon>
        <taxon>Betaproteobacteria</taxon>
        <taxon>Burkholderiales</taxon>
        <taxon>Comamonadaceae</taxon>
        <taxon>Variovorax</taxon>
    </lineage>
</organism>
<reference evidence="1 2" key="1">
    <citation type="submission" date="2019-06" db="EMBL/GenBank/DDBJ databases">
        <title>Sorghum-associated microbial communities from plants grown in Nebraska, USA.</title>
        <authorList>
            <person name="Schachtman D."/>
        </authorList>
    </citation>
    <scope>NUCLEOTIDE SEQUENCE [LARGE SCALE GENOMIC DNA]</scope>
    <source>
        <strain evidence="1 2">T529</strain>
    </source>
</reference>
<dbReference type="RefSeq" id="WP_145746010.1">
    <property type="nucleotide sequence ID" value="NZ_VIVL01000009.1"/>
</dbReference>
<proteinExistence type="predicted"/>
<sequence length="230" mass="25437">MGRATIEPKKTGTDWPVIEADYRAGIKSLRQIASQQGVSEGAIRKRAKKEDWQRDLAAKIQAKAEALVRNEAVRSEVRSATRVPEHVVIEANAVGVFEVRISQRTDIQRAGRLFRSLLAELEAQTDNLALFQQLGELLDQSGPDDNGKHRRDLLNELYQKIISTVGRVDSSKKLVEMLEKLVRMEREAFGIEGAGSNGDDPLTSLLARIGRSAMPVVQEVPNDDDQASAP</sequence>
<name>A0A561BF06_9BURK</name>
<dbReference type="EMBL" id="VIVL01000009">
    <property type="protein sequence ID" value="TWD77474.1"/>
    <property type="molecule type" value="Genomic_DNA"/>
</dbReference>
<protein>
    <recommendedName>
        <fullName evidence="3">Terminase small subunit</fullName>
    </recommendedName>
</protein>
<gene>
    <name evidence="1" type="ORF">FB547_1098</name>
</gene>
<comment type="caution">
    <text evidence="1">The sequence shown here is derived from an EMBL/GenBank/DDBJ whole genome shotgun (WGS) entry which is preliminary data.</text>
</comment>
<dbReference type="Proteomes" id="UP000319722">
    <property type="component" value="Unassembled WGS sequence"/>
</dbReference>
<accession>A0A561BF06</accession>
<dbReference type="OrthoDB" id="8641910at2"/>
<evidence type="ECO:0008006" key="3">
    <source>
        <dbReference type="Google" id="ProtNLM"/>
    </source>
</evidence>